<evidence type="ECO:0000313" key="3">
    <source>
        <dbReference type="EMBL" id="KAK6773449.1"/>
    </source>
</evidence>
<dbReference type="AlphaFoldDB" id="A0AAN8SSE4"/>
<evidence type="ECO:0000256" key="1">
    <source>
        <dbReference type="ARBA" id="ARBA00006336"/>
    </source>
</evidence>
<organism evidence="3 4">
    <name type="scientific">Solanum bulbocastanum</name>
    <name type="common">Wild potato</name>
    <dbReference type="NCBI Taxonomy" id="147425"/>
    <lineage>
        <taxon>Eukaryota</taxon>
        <taxon>Viridiplantae</taxon>
        <taxon>Streptophyta</taxon>
        <taxon>Embryophyta</taxon>
        <taxon>Tracheophyta</taxon>
        <taxon>Spermatophyta</taxon>
        <taxon>Magnoliopsida</taxon>
        <taxon>eudicotyledons</taxon>
        <taxon>Gunneridae</taxon>
        <taxon>Pentapetalae</taxon>
        <taxon>asterids</taxon>
        <taxon>lamiids</taxon>
        <taxon>Solanales</taxon>
        <taxon>Solanaceae</taxon>
        <taxon>Solanoideae</taxon>
        <taxon>Solaneae</taxon>
        <taxon>Solanum</taxon>
    </lineage>
</organism>
<dbReference type="PANTHER" id="PTHR47044">
    <property type="entry name" value="OS02G0276400 PROTEIN"/>
    <property type="match status" value="1"/>
</dbReference>
<dbReference type="InterPro" id="IPR036380">
    <property type="entry name" value="Isochorismatase-like_sf"/>
</dbReference>
<dbReference type="EMBL" id="JBANQN010000012">
    <property type="protein sequence ID" value="KAK6773449.1"/>
    <property type="molecule type" value="Genomic_DNA"/>
</dbReference>
<evidence type="ECO:0000313" key="4">
    <source>
        <dbReference type="Proteomes" id="UP001371456"/>
    </source>
</evidence>
<evidence type="ECO:0000259" key="2">
    <source>
        <dbReference type="Pfam" id="PF00857"/>
    </source>
</evidence>
<keyword evidence="4" id="KW-1185">Reference proteome</keyword>
<proteinExistence type="inferred from homology"/>
<comment type="caution">
    <text evidence="3">The sequence shown here is derived from an EMBL/GenBank/DDBJ whole genome shotgun (WGS) entry which is preliminary data.</text>
</comment>
<gene>
    <name evidence="3" type="ORF">RDI58_028687</name>
</gene>
<feature type="domain" description="Isochorismatase-like" evidence="2">
    <location>
        <begin position="34"/>
        <end position="89"/>
    </location>
</feature>
<dbReference type="InterPro" id="IPR000868">
    <property type="entry name" value="Isochorismatase-like_dom"/>
</dbReference>
<dbReference type="Pfam" id="PF00857">
    <property type="entry name" value="Isochorismatase"/>
    <property type="match status" value="1"/>
</dbReference>
<sequence length="102" mass="11532">MHITPTSYQTTLCELNPNYSIRLYMYGISYIYLFLGVQTPNCIRQTVFDAVSLDYKHVSVITDATAAATPDVHTANIFDMKNIGVVTPTLEEWCQSTEKFIS</sequence>
<dbReference type="Proteomes" id="UP001371456">
    <property type="component" value="Unassembled WGS sequence"/>
</dbReference>
<reference evidence="3 4" key="1">
    <citation type="submission" date="2024-02" db="EMBL/GenBank/DDBJ databases">
        <title>de novo genome assembly of Solanum bulbocastanum strain 11H21.</title>
        <authorList>
            <person name="Hosaka A.J."/>
        </authorList>
    </citation>
    <scope>NUCLEOTIDE SEQUENCE [LARGE SCALE GENOMIC DNA]</scope>
    <source>
        <tissue evidence="3">Young leaves</tissue>
    </source>
</reference>
<dbReference type="Gene3D" id="3.40.50.850">
    <property type="entry name" value="Isochorismatase-like"/>
    <property type="match status" value="1"/>
</dbReference>
<name>A0AAN8SSE4_SOLBU</name>
<protein>
    <recommendedName>
        <fullName evidence="2">Isochorismatase-like domain-containing protein</fullName>
    </recommendedName>
</protein>
<accession>A0AAN8SSE4</accession>
<comment type="similarity">
    <text evidence="1">Belongs to the isochorismatase family.</text>
</comment>
<dbReference type="SUPFAM" id="SSF52499">
    <property type="entry name" value="Isochorismatase-like hydrolases"/>
    <property type="match status" value="1"/>
</dbReference>